<dbReference type="Pfam" id="PF00023">
    <property type="entry name" value="Ank"/>
    <property type="match status" value="1"/>
</dbReference>
<dbReference type="InterPro" id="IPR011009">
    <property type="entry name" value="Kinase-like_dom_sf"/>
</dbReference>
<dbReference type="Pfam" id="PF12796">
    <property type="entry name" value="Ank_2"/>
    <property type="match status" value="3"/>
</dbReference>
<protein>
    <submittedName>
        <fullName evidence="8">Aste57867_14735 protein</fullName>
    </submittedName>
</protein>
<dbReference type="GO" id="GO:0005524">
    <property type="term" value="F:ATP binding"/>
    <property type="evidence" value="ECO:0007669"/>
    <property type="project" value="InterPro"/>
</dbReference>
<dbReference type="GO" id="GO:0004672">
    <property type="term" value="F:protein kinase activity"/>
    <property type="evidence" value="ECO:0007669"/>
    <property type="project" value="InterPro"/>
</dbReference>
<keyword evidence="2 4" id="KW-0040">ANK repeat</keyword>
<dbReference type="SUPFAM" id="SSF56112">
    <property type="entry name" value="Protein kinase-like (PK-like)"/>
    <property type="match status" value="1"/>
</dbReference>
<dbReference type="Pfam" id="PF13637">
    <property type="entry name" value="Ank_4"/>
    <property type="match status" value="1"/>
</dbReference>
<dbReference type="InterPro" id="IPR002110">
    <property type="entry name" value="Ankyrin_rpt"/>
</dbReference>
<dbReference type="InterPro" id="IPR011992">
    <property type="entry name" value="EF-hand-dom_pair"/>
</dbReference>
<dbReference type="Gene3D" id="1.10.510.10">
    <property type="entry name" value="Transferase(Phosphotransferase) domain 1"/>
    <property type="match status" value="1"/>
</dbReference>
<evidence type="ECO:0000313" key="8">
    <source>
        <dbReference type="EMBL" id="VFT91553.1"/>
    </source>
</evidence>
<feature type="repeat" description="ANK" evidence="4">
    <location>
        <begin position="247"/>
        <end position="271"/>
    </location>
</feature>
<gene>
    <name evidence="8" type="primary">Aste57867_14735</name>
    <name evidence="7" type="ORF">As57867_014680</name>
    <name evidence="8" type="ORF">ASTE57867_14735</name>
</gene>
<dbReference type="SMART" id="SM00248">
    <property type="entry name" value="ANK"/>
    <property type="match status" value="12"/>
</dbReference>
<evidence type="ECO:0000259" key="6">
    <source>
        <dbReference type="PROSITE" id="PS50222"/>
    </source>
</evidence>
<dbReference type="PROSITE" id="PS50011">
    <property type="entry name" value="PROTEIN_KINASE_DOM"/>
    <property type="match status" value="1"/>
</dbReference>
<evidence type="ECO:0000256" key="2">
    <source>
        <dbReference type="ARBA" id="ARBA00023043"/>
    </source>
</evidence>
<feature type="repeat" description="ANK" evidence="4">
    <location>
        <begin position="463"/>
        <end position="485"/>
    </location>
</feature>
<reference evidence="7" key="2">
    <citation type="submission" date="2019-06" db="EMBL/GenBank/DDBJ databases">
        <title>Genomics analysis of Aphanomyces spp. identifies a new class of oomycete effector associated with host adaptation.</title>
        <authorList>
            <person name="Gaulin E."/>
        </authorList>
    </citation>
    <scope>NUCLEOTIDE SEQUENCE</scope>
    <source>
        <strain evidence="7">CBS 578.67</strain>
    </source>
</reference>
<dbReference type="EMBL" id="VJMH01005572">
    <property type="protein sequence ID" value="KAF0694395.1"/>
    <property type="molecule type" value="Genomic_DNA"/>
</dbReference>
<keyword evidence="1" id="KW-0677">Repeat</keyword>
<dbReference type="PANTHER" id="PTHR24173:SF74">
    <property type="entry name" value="ANKYRIN REPEAT DOMAIN-CONTAINING PROTEIN 16"/>
    <property type="match status" value="1"/>
</dbReference>
<dbReference type="Gene3D" id="1.25.40.20">
    <property type="entry name" value="Ankyrin repeat-containing domain"/>
    <property type="match status" value="4"/>
</dbReference>
<dbReference type="PROSITE" id="PS50222">
    <property type="entry name" value="EF_HAND_2"/>
    <property type="match status" value="1"/>
</dbReference>
<sequence length="1322" mass="147673">MGDNEGKESIFEAARAGHVDRMQEILAESDVDVNASGQIGDAKATALVWASRCGHADVVQLLLAYDNIQVNGSENDSTSALHVAVENGHVDVVRLLVASPHINVNQMDKDGVATALHWAAEHGNIEIVQLLVDCDGIDVNRSTIYSKSALYLASEKGHDHVVRVLLACNNINVNLAVSYAGTALHAAIENGHLDVVELLMACCSIELNLVPTHEKSVLHLAIEKGHVGVAHALASAPAMNVNLVDKCGWSALHLAAQIGDSKLVSLLVQRNDVDLNRVDKHGRSALHIAHGKGYDEIVRALENHVGIQTSLLDVHGLTAAEYARIGAKVQVVRSFDAFLEAIKRGFTTLAAGLVHQGHVDVNEMGRHAAETYAKRFHFLTQKMEPFAASKSFAPKEGSALMWAIRFGCVDLVQLILSRDDLDINCTSKTNHESALHWAIEFNNLDIITALLSCKDLDLNLEDEADTALHIAVEKGHDDVARALISCERFDIFNGAYPVVDCVMQHERYEILNCLWESGYINIDRIYNKDKTKLLLECMAAYLSGKSALKLLMLDLPLTLNDDHLLPRQDHAFSWAAFLDVTVPIPQEVRLSCIKSILARETKSSCSKELLHELAFAKDKHGRDVLQITDEVTRSYFHDLLFFCGRYQIFEGPPIHVSNTSAVVMAYDHGICAQVFSKFANSKGELDKNGFVKSSQLLGRIRTEHKFSKQRNARDSESWKAEFSLWDKTRNGYMSEKEFLRYCAQDEFNREIHTRTTLKSNIVLQALPALDQTVFQEHLPMLIINEDVSMAEYNHVIIMPAADRSLDDIYLKERPDENKTKCLLRDVAAGLLFMHDRGFVHGDVKKLNVLRCQDQLKLIDFDAAVRVGESMGGKYSSGVLPPEMFFELETDDMITKYNDYFRIEKAVFPKLQKAQFNKYVVKSHCRDRDPSTLPYSLIKASPAIDIWSFGCMMYQMLSSAELIPTDINQNVVANHLKTAATWTHEKLRQRIETFIPNEVAQDLVLRLLQVDPRDRISMKEVLEHPYFTGVVQFSGVEILQNLENTQNEILATLEKVTELERIQHKHVEEVAEGTQAALSTLKRDVVTGLVDVHDLDVPTSFVVLPCKLNVDVNASKILSFITHLCTTGKALLDSVSKIGISAALAQLNLGEPMYFYLIDERDGAVVIPELADKVYPIEIATQDGSSFLLMNLPFIENGFKSLMKVNSPTHWLQRLHLLPSTPSTTTAKERVSNVVQEANRAMEMLSIPTISFEAFGNVLNVEEPTTYIRTASRELERFYEKHDPAHSFAGLQRVIDDKGNMLWTSMDRVLYQQCDCRAGGGNP</sequence>
<dbReference type="SUPFAM" id="SSF48403">
    <property type="entry name" value="Ankyrin repeat"/>
    <property type="match status" value="2"/>
</dbReference>
<dbReference type="Proteomes" id="UP000332933">
    <property type="component" value="Unassembled WGS sequence"/>
</dbReference>
<reference evidence="8 9" key="1">
    <citation type="submission" date="2019-03" db="EMBL/GenBank/DDBJ databases">
        <authorList>
            <person name="Gaulin E."/>
            <person name="Dumas B."/>
        </authorList>
    </citation>
    <scope>NUCLEOTIDE SEQUENCE [LARGE SCALE GENOMIC DNA]</scope>
    <source>
        <strain evidence="8">CBS 568.67</strain>
    </source>
</reference>
<evidence type="ECO:0000313" key="9">
    <source>
        <dbReference type="Proteomes" id="UP000332933"/>
    </source>
</evidence>
<dbReference type="OrthoDB" id="193242at2759"/>
<dbReference type="PROSITE" id="PS50088">
    <property type="entry name" value="ANK_REPEAT"/>
    <property type="match status" value="5"/>
</dbReference>
<evidence type="ECO:0000256" key="4">
    <source>
        <dbReference type="PROSITE-ProRule" id="PRU00023"/>
    </source>
</evidence>
<dbReference type="SUPFAM" id="SSF47473">
    <property type="entry name" value="EF-hand"/>
    <property type="match status" value="1"/>
</dbReference>
<feature type="repeat" description="ANK" evidence="4">
    <location>
        <begin position="76"/>
        <end position="97"/>
    </location>
</feature>
<dbReference type="SMART" id="SM00220">
    <property type="entry name" value="S_TKc"/>
    <property type="match status" value="1"/>
</dbReference>
<evidence type="ECO:0000313" key="7">
    <source>
        <dbReference type="EMBL" id="KAF0694395.1"/>
    </source>
</evidence>
<name>A0A485L2E3_9STRA</name>
<dbReference type="Pfam" id="PF00069">
    <property type="entry name" value="Pkinase"/>
    <property type="match status" value="2"/>
</dbReference>
<dbReference type="PANTHER" id="PTHR24173">
    <property type="entry name" value="ANKYRIN REPEAT CONTAINING"/>
    <property type="match status" value="1"/>
</dbReference>
<comment type="similarity">
    <text evidence="3">Belongs to the protein kinase superfamily. Ser/Thr protein kinase family. CDPK subfamily.</text>
</comment>
<dbReference type="InterPro" id="IPR000719">
    <property type="entry name" value="Prot_kinase_dom"/>
</dbReference>
<dbReference type="PROSITE" id="PS50297">
    <property type="entry name" value="ANK_REP_REGION"/>
    <property type="match status" value="5"/>
</dbReference>
<feature type="domain" description="Protein kinase" evidence="5">
    <location>
        <begin position="691"/>
        <end position="1026"/>
    </location>
</feature>
<organism evidence="8 9">
    <name type="scientific">Aphanomyces stellatus</name>
    <dbReference type="NCBI Taxonomy" id="120398"/>
    <lineage>
        <taxon>Eukaryota</taxon>
        <taxon>Sar</taxon>
        <taxon>Stramenopiles</taxon>
        <taxon>Oomycota</taxon>
        <taxon>Saprolegniomycetes</taxon>
        <taxon>Saprolegniales</taxon>
        <taxon>Verrucalvaceae</taxon>
        <taxon>Aphanomyces</taxon>
    </lineage>
</organism>
<evidence type="ECO:0000259" key="5">
    <source>
        <dbReference type="PROSITE" id="PS50011"/>
    </source>
</evidence>
<accession>A0A485L2E3</accession>
<feature type="repeat" description="ANK" evidence="4">
    <location>
        <begin position="111"/>
        <end position="133"/>
    </location>
</feature>
<dbReference type="InterPro" id="IPR002048">
    <property type="entry name" value="EF_hand_dom"/>
</dbReference>
<dbReference type="EMBL" id="CAADRA010005593">
    <property type="protein sequence ID" value="VFT91553.1"/>
    <property type="molecule type" value="Genomic_DNA"/>
</dbReference>
<dbReference type="GO" id="GO:0005509">
    <property type="term" value="F:calcium ion binding"/>
    <property type="evidence" value="ECO:0007669"/>
    <property type="project" value="InterPro"/>
</dbReference>
<dbReference type="InterPro" id="IPR036770">
    <property type="entry name" value="Ankyrin_rpt-contain_sf"/>
</dbReference>
<feature type="domain" description="EF-hand" evidence="6">
    <location>
        <begin position="713"/>
        <end position="748"/>
    </location>
</feature>
<feature type="repeat" description="ANK" evidence="4">
    <location>
        <begin position="179"/>
        <end position="200"/>
    </location>
</feature>
<keyword evidence="9" id="KW-1185">Reference proteome</keyword>
<proteinExistence type="inferred from homology"/>
<evidence type="ECO:0000256" key="1">
    <source>
        <dbReference type="ARBA" id="ARBA00022737"/>
    </source>
</evidence>
<evidence type="ECO:0000256" key="3">
    <source>
        <dbReference type="ARBA" id="ARBA00024334"/>
    </source>
</evidence>